<proteinExistence type="predicted"/>
<feature type="transmembrane region" description="Helical" evidence="1">
    <location>
        <begin position="28"/>
        <end position="47"/>
    </location>
</feature>
<organism evidence="2 3">
    <name type="scientific">Cercophora newfieldiana</name>
    <dbReference type="NCBI Taxonomy" id="92897"/>
    <lineage>
        <taxon>Eukaryota</taxon>
        <taxon>Fungi</taxon>
        <taxon>Dikarya</taxon>
        <taxon>Ascomycota</taxon>
        <taxon>Pezizomycotina</taxon>
        <taxon>Sordariomycetes</taxon>
        <taxon>Sordariomycetidae</taxon>
        <taxon>Sordariales</taxon>
        <taxon>Lasiosphaeriaceae</taxon>
        <taxon>Cercophora</taxon>
    </lineage>
</organism>
<dbReference type="EMBL" id="JAULSV010000005">
    <property type="protein sequence ID" value="KAK0643477.1"/>
    <property type="molecule type" value="Genomic_DNA"/>
</dbReference>
<keyword evidence="3" id="KW-1185">Reference proteome</keyword>
<keyword evidence="1" id="KW-1133">Transmembrane helix</keyword>
<keyword evidence="1" id="KW-0812">Transmembrane</keyword>
<comment type="caution">
    <text evidence="2">The sequence shown here is derived from an EMBL/GenBank/DDBJ whole genome shotgun (WGS) entry which is preliminary data.</text>
</comment>
<sequence length="77" mass="9004">MNCLRVLGGWERGLMVSMGRGADEGARLRLWELISFLWCFLFLGWWLIRWGKMARCPKLLGVVQFVVLFCLVSLLER</sequence>
<dbReference type="AlphaFoldDB" id="A0AA40CM48"/>
<dbReference type="Proteomes" id="UP001174936">
    <property type="component" value="Unassembled WGS sequence"/>
</dbReference>
<feature type="transmembrane region" description="Helical" evidence="1">
    <location>
        <begin position="59"/>
        <end position="75"/>
    </location>
</feature>
<protein>
    <submittedName>
        <fullName evidence="2">Uncharacterized protein</fullName>
    </submittedName>
</protein>
<name>A0AA40CM48_9PEZI</name>
<evidence type="ECO:0000256" key="1">
    <source>
        <dbReference type="SAM" id="Phobius"/>
    </source>
</evidence>
<gene>
    <name evidence="2" type="ORF">B0T16DRAFT_415987</name>
</gene>
<evidence type="ECO:0000313" key="3">
    <source>
        <dbReference type="Proteomes" id="UP001174936"/>
    </source>
</evidence>
<evidence type="ECO:0000313" key="2">
    <source>
        <dbReference type="EMBL" id="KAK0643477.1"/>
    </source>
</evidence>
<reference evidence="2" key="1">
    <citation type="submission" date="2023-06" db="EMBL/GenBank/DDBJ databases">
        <title>Genome-scale phylogeny and comparative genomics of the fungal order Sordariales.</title>
        <authorList>
            <consortium name="Lawrence Berkeley National Laboratory"/>
            <person name="Hensen N."/>
            <person name="Bonometti L."/>
            <person name="Westerberg I."/>
            <person name="Brannstrom I.O."/>
            <person name="Guillou S."/>
            <person name="Cros-Aarteil S."/>
            <person name="Calhoun S."/>
            <person name="Haridas S."/>
            <person name="Kuo A."/>
            <person name="Mondo S."/>
            <person name="Pangilinan J."/>
            <person name="Riley R."/>
            <person name="Labutti K."/>
            <person name="Andreopoulos B."/>
            <person name="Lipzen A."/>
            <person name="Chen C."/>
            <person name="Yanf M."/>
            <person name="Daum C."/>
            <person name="Ng V."/>
            <person name="Clum A."/>
            <person name="Steindorff A."/>
            <person name="Ohm R."/>
            <person name="Martin F."/>
            <person name="Silar P."/>
            <person name="Natvig D."/>
            <person name="Lalanne C."/>
            <person name="Gautier V."/>
            <person name="Ament-Velasquez S.L."/>
            <person name="Kruys A."/>
            <person name="Hutchinson M.I."/>
            <person name="Powell A.J."/>
            <person name="Barry K."/>
            <person name="Miller A.N."/>
            <person name="Grigoriev I.V."/>
            <person name="Debuchy R."/>
            <person name="Gladieux P."/>
            <person name="Thoren M.H."/>
            <person name="Johannesson H."/>
        </authorList>
    </citation>
    <scope>NUCLEOTIDE SEQUENCE</scope>
    <source>
        <strain evidence="2">SMH2532-1</strain>
    </source>
</reference>
<accession>A0AA40CM48</accession>
<keyword evidence="1" id="KW-0472">Membrane</keyword>